<keyword evidence="4" id="KW-0479">Metal-binding</keyword>
<dbReference type="PANTHER" id="PTHR34047:SF7">
    <property type="entry name" value="RNA-DIRECTED DNA POLYMERASE"/>
    <property type="match status" value="1"/>
</dbReference>
<keyword evidence="2 11" id="KW-0808">Transferase</keyword>
<protein>
    <recommendedName>
        <fullName evidence="1">RNA-directed DNA polymerase</fullName>
        <ecNumber evidence="1">2.7.7.49</ecNumber>
    </recommendedName>
</protein>
<keyword evidence="7" id="KW-0051">Antiviral defense</keyword>
<evidence type="ECO:0000256" key="4">
    <source>
        <dbReference type="ARBA" id="ARBA00022723"/>
    </source>
</evidence>
<evidence type="ECO:0000256" key="2">
    <source>
        <dbReference type="ARBA" id="ARBA00022679"/>
    </source>
</evidence>
<dbReference type="SUPFAM" id="SSF56672">
    <property type="entry name" value="DNA/RNA polymerases"/>
    <property type="match status" value="1"/>
</dbReference>
<keyword evidence="3 11" id="KW-0548">Nucleotidyltransferase</keyword>
<comment type="catalytic activity">
    <reaction evidence="9">
        <text>DNA(n) + a 2'-deoxyribonucleoside 5'-triphosphate = DNA(n+1) + diphosphate</text>
        <dbReference type="Rhea" id="RHEA:22508"/>
        <dbReference type="Rhea" id="RHEA-COMP:17339"/>
        <dbReference type="Rhea" id="RHEA-COMP:17340"/>
        <dbReference type="ChEBI" id="CHEBI:33019"/>
        <dbReference type="ChEBI" id="CHEBI:61560"/>
        <dbReference type="ChEBI" id="CHEBI:173112"/>
        <dbReference type="EC" id="2.7.7.49"/>
    </reaction>
</comment>
<dbReference type="Pfam" id="PF00078">
    <property type="entry name" value="RVT_1"/>
    <property type="match status" value="1"/>
</dbReference>
<dbReference type="RefSeq" id="WP_338887627.1">
    <property type="nucleotide sequence ID" value="NZ_CP147846.1"/>
</dbReference>
<dbReference type="InterPro" id="IPR043502">
    <property type="entry name" value="DNA/RNA_pol_sf"/>
</dbReference>
<evidence type="ECO:0000313" key="12">
    <source>
        <dbReference type="Proteomes" id="UP001432000"/>
    </source>
</evidence>
<comment type="similarity">
    <text evidence="8">Belongs to the bacterial reverse transcriptase family.</text>
</comment>
<keyword evidence="6 11" id="KW-0695">RNA-directed DNA polymerase</keyword>
<evidence type="ECO:0000313" key="11">
    <source>
        <dbReference type="EMBL" id="WXG67824.1"/>
    </source>
</evidence>
<evidence type="ECO:0000256" key="8">
    <source>
        <dbReference type="ARBA" id="ARBA00034120"/>
    </source>
</evidence>
<evidence type="ECO:0000256" key="6">
    <source>
        <dbReference type="ARBA" id="ARBA00022918"/>
    </source>
</evidence>
<dbReference type="InterPro" id="IPR000123">
    <property type="entry name" value="Reverse_transcriptase_msDNA"/>
</dbReference>
<dbReference type="InterPro" id="IPR051083">
    <property type="entry name" value="GrpII_Intron_Splice-Mob/Def"/>
</dbReference>
<dbReference type="GO" id="GO:0003964">
    <property type="term" value="F:RNA-directed DNA polymerase activity"/>
    <property type="evidence" value="ECO:0007669"/>
    <property type="project" value="UniProtKB-KW"/>
</dbReference>
<dbReference type="EC" id="2.7.7.49" evidence="1"/>
<evidence type="ECO:0000256" key="5">
    <source>
        <dbReference type="ARBA" id="ARBA00022842"/>
    </source>
</evidence>
<evidence type="ECO:0000259" key="10">
    <source>
        <dbReference type="PROSITE" id="PS50878"/>
    </source>
</evidence>
<dbReference type="EMBL" id="CP147846">
    <property type="protein sequence ID" value="WXG67824.1"/>
    <property type="molecule type" value="Genomic_DNA"/>
</dbReference>
<organism evidence="11 12">
    <name type="scientific">Rhodococcus sovatensis</name>
    <dbReference type="NCBI Taxonomy" id="1805840"/>
    <lineage>
        <taxon>Bacteria</taxon>
        <taxon>Bacillati</taxon>
        <taxon>Actinomycetota</taxon>
        <taxon>Actinomycetes</taxon>
        <taxon>Mycobacteriales</taxon>
        <taxon>Nocardiaceae</taxon>
        <taxon>Rhodococcus</taxon>
    </lineage>
</organism>
<keyword evidence="12" id="KW-1185">Reference proteome</keyword>
<dbReference type="Proteomes" id="UP001432000">
    <property type="component" value="Chromosome"/>
</dbReference>
<gene>
    <name evidence="11" type="ORF">WDS16_21775</name>
</gene>
<accession>A0ABZ2PFD2</accession>
<reference evidence="11 12" key="1">
    <citation type="submission" date="2024-03" db="EMBL/GenBank/DDBJ databases">
        <title>Natural products discovery in diverse microorganisms through a two-stage MS feature dereplication strategy.</title>
        <authorList>
            <person name="Zhang R."/>
        </authorList>
    </citation>
    <scope>NUCLEOTIDE SEQUENCE [LARGE SCALE GENOMIC DNA]</scope>
    <source>
        <strain evidence="11 12">18930</strain>
    </source>
</reference>
<dbReference type="InterPro" id="IPR000477">
    <property type="entry name" value="RT_dom"/>
</dbReference>
<proteinExistence type="inferred from homology"/>
<keyword evidence="5" id="KW-0460">Magnesium</keyword>
<dbReference type="PANTHER" id="PTHR34047">
    <property type="entry name" value="NUCLEAR INTRON MATURASE 1, MITOCHONDRIAL-RELATED"/>
    <property type="match status" value="1"/>
</dbReference>
<evidence type="ECO:0000256" key="9">
    <source>
        <dbReference type="ARBA" id="ARBA00048173"/>
    </source>
</evidence>
<dbReference type="PRINTS" id="PR00866">
    <property type="entry name" value="RNADNAPOLMS"/>
</dbReference>
<name>A0ABZ2PFD2_9NOCA</name>
<evidence type="ECO:0000256" key="1">
    <source>
        <dbReference type="ARBA" id="ARBA00012493"/>
    </source>
</evidence>
<feature type="domain" description="Reverse transcriptase" evidence="10">
    <location>
        <begin position="157"/>
        <end position="385"/>
    </location>
</feature>
<sequence>MGKKNWALRPTPVRTLRVHGGAEYERFRSPVAAALWIAMTERQFNPHMAAFLAQLVCDVPWTRERLEEAFMPILGERASRLADRLIELYPSPPFDDTSVYRLIAELPRIPEATSHEPVRRSDSPKPWRFDVPRYVTTGDLAESLNLTIPEIEWFADAHSRLTTASAPLRHYRTTAIPKRVGARLLEIPKPRLREIQRKILRRILDHVPAHGAAHGFVKGRSPRTFGIPHAGKDVVISVDLKNFFPSIGISRVIAIFDALGYPRSVAWNLAFLCTTSTSAGQLNGLPYATASLLRTRHLPQGAPTSPALANLAARMLDIRLTGFARSMGLRYSRYADDLALSGDADVDKVLWVARRIVTDEGFSLNPLKTRVRRAHERQQLTGLVVNDWPAVPRREYDELRAILHNCARTGPTSQNRSDMEDFRAHLYGRIARIGETSPTRRRTLLEMAERVDWT</sequence>
<evidence type="ECO:0000256" key="3">
    <source>
        <dbReference type="ARBA" id="ARBA00022695"/>
    </source>
</evidence>
<evidence type="ECO:0000256" key="7">
    <source>
        <dbReference type="ARBA" id="ARBA00023118"/>
    </source>
</evidence>
<dbReference type="CDD" id="cd03487">
    <property type="entry name" value="RT_Bac_retron_II"/>
    <property type="match status" value="1"/>
</dbReference>
<dbReference type="PROSITE" id="PS50878">
    <property type="entry name" value="RT_POL"/>
    <property type="match status" value="1"/>
</dbReference>